<dbReference type="Gene3D" id="2.60.120.200">
    <property type="match status" value="2"/>
</dbReference>
<feature type="domain" description="Fibronectin type-III" evidence="1">
    <location>
        <begin position="1"/>
        <end position="79"/>
    </location>
</feature>
<dbReference type="InterPro" id="IPR005084">
    <property type="entry name" value="CBM6"/>
</dbReference>
<gene>
    <name evidence="3" type="ORF">MTP16_04530</name>
</gene>
<dbReference type="Gene3D" id="2.60.40.10">
    <property type="entry name" value="Immunoglobulins"/>
    <property type="match status" value="2"/>
</dbReference>
<dbReference type="NCBIfam" id="TIGR04183">
    <property type="entry name" value="Por_Secre_tail"/>
    <property type="match status" value="1"/>
</dbReference>
<name>A0ABY4BEU7_9BACT</name>
<sequence>MTTSTASLTFTAPASGVADYTVTTTPATTTYTVSSATTALPLVLTGLTAGTPYTVNVTSNCSVGGTSGTVTTTFTTAFPCVTPTYATVPYTQTFESTWVSNCALRDVPSLNWKLTPGATDPDASFRRYDDGAAANWTGGSSNYGYTPAGSNAGGASSNFSARYHSGNVSPVTEFATFDLYANISGGTGTPAVTFDYINTSGTDKIEVLLSTDGGSTFGAPLFTQVTNTAWTTYTVSLPTATATSVIRFRATGDNGSTDIGLDNVNVNYVACAPAAAAAVAAATLTPTTAQVTFTAPSGATSYVVTTSPATTQANATTSPITLTGLTPGTTYTVTLTTNCGTSTSTTSAPVTFTTPFNCVTPTYATVPYTQTFENTWVSNCALRDVPSLNWKLTPGATDPDASFRRYDDGAAANWTGGSSNYGYTPAGSNAGGASSNFSARYHSGNVSPVTEFATFDLYANISGGTGTPAVTFDYINTSGTDKIEVLLSTDGGTTFGAPLFTQVTNTAWTTYTVSLPTATATSVIRFRATGDNGSTDIGLDNVNVRYVTISAAANALAAAGVSVFPNPAHESFTAVVPAVPGAKHVQAELLNALGQVVRTQSAPLPATGARLTVSTADLAAGVYTLRLRAGDATLAKRVVIN</sequence>
<dbReference type="PROSITE" id="PS50853">
    <property type="entry name" value="FN3"/>
    <property type="match status" value="2"/>
</dbReference>
<protein>
    <submittedName>
        <fullName evidence="3">T9SS type A sorting domain-containing protein</fullName>
    </submittedName>
</protein>
<dbReference type="InterPro" id="IPR013783">
    <property type="entry name" value="Ig-like_fold"/>
</dbReference>
<dbReference type="InterPro" id="IPR026444">
    <property type="entry name" value="Secre_tail"/>
</dbReference>
<accession>A0ABY4BEU7</accession>
<evidence type="ECO:0000313" key="4">
    <source>
        <dbReference type="Proteomes" id="UP000831390"/>
    </source>
</evidence>
<organism evidence="3 4">
    <name type="scientific">Hymenobacter monticola</name>
    <dbReference type="NCBI Taxonomy" id="1705399"/>
    <lineage>
        <taxon>Bacteria</taxon>
        <taxon>Pseudomonadati</taxon>
        <taxon>Bacteroidota</taxon>
        <taxon>Cytophagia</taxon>
        <taxon>Cytophagales</taxon>
        <taxon>Hymenobacteraceae</taxon>
        <taxon>Hymenobacter</taxon>
    </lineage>
</organism>
<dbReference type="Proteomes" id="UP000831390">
    <property type="component" value="Chromosome"/>
</dbReference>
<evidence type="ECO:0000313" key="3">
    <source>
        <dbReference type="EMBL" id="UOE36298.1"/>
    </source>
</evidence>
<dbReference type="Pfam" id="PF00041">
    <property type="entry name" value="fn3"/>
    <property type="match status" value="2"/>
</dbReference>
<dbReference type="InterPro" id="IPR036116">
    <property type="entry name" value="FN3_sf"/>
</dbReference>
<dbReference type="SMART" id="SM00060">
    <property type="entry name" value="FN3"/>
    <property type="match status" value="2"/>
</dbReference>
<proteinExistence type="predicted"/>
<evidence type="ECO:0000259" key="2">
    <source>
        <dbReference type="PROSITE" id="PS51175"/>
    </source>
</evidence>
<reference evidence="3 4" key="1">
    <citation type="submission" date="2022-03" db="EMBL/GenBank/DDBJ databases">
        <title>Hymenobactersp. isolated from the air.</title>
        <authorList>
            <person name="Won M."/>
            <person name="Kwon S.-W."/>
        </authorList>
    </citation>
    <scope>NUCLEOTIDE SEQUENCE [LARGE SCALE GENOMIC DNA]</scope>
    <source>
        <strain evidence="3 4">KACC 22596</strain>
    </source>
</reference>
<evidence type="ECO:0000259" key="1">
    <source>
        <dbReference type="PROSITE" id="PS50853"/>
    </source>
</evidence>
<feature type="domain" description="Fibronectin type-III" evidence="1">
    <location>
        <begin position="272"/>
        <end position="357"/>
    </location>
</feature>
<dbReference type="Pfam" id="PF18962">
    <property type="entry name" value="Por_Secre_tail"/>
    <property type="match status" value="1"/>
</dbReference>
<dbReference type="InterPro" id="IPR003961">
    <property type="entry name" value="FN3_dom"/>
</dbReference>
<dbReference type="PROSITE" id="PS51175">
    <property type="entry name" value="CBM6"/>
    <property type="match status" value="1"/>
</dbReference>
<keyword evidence="4" id="KW-1185">Reference proteome</keyword>
<dbReference type="SUPFAM" id="SSF49265">
    <property type="entry name" value="Fibronectin type III"/>
    <property type="match status" value="2"/>
</dbReference>
<feature type="domain" description="CBM6" evidence="2">
    <location>
        <begin position="404"/>
        <end position="550"/>
    </location>
</feature>
<dbReference type="EMBL" id="CP094534">
    <property type="protein sequence ID" value="UOE36298.1"/>
    <property type="molecule type" value="Genomic_DNA"/>
</dbReference>